<dbReference type="Gene3D" id="3.90.1640.10">
    <property type="entry name" value="inorganic pyrophosphatase (n-terminal core)"/>
    <property type="match status" value="1"/>
</dbReference>
<dbReference type="AlphaFoldDB" id="A0A1F8CM05"/>
<dbReference type="Proteomes" id="UP000179241">
    <property type="component" value="Unassembled WGS sequence"/>
</dbReference>
<sequence>MTVEYNRLVGIDKVTTSLGGGGNLVIQFDGYDANKIDRVSYDVDGATFKLTVIPKAGNQSPVQNQVKLSGGEGESSDLLVLIGGDDLDHFPLINPTNPPTTKLVHIGIKILGKLGTLPVVSFAKPASSVSEVVTAYIKEMNLPIDKDMATNLLGGIEAHTQSFIAGAVTPATFEMAAELIKLGGVRGGAFVPPVSPTPTSLGQPPTQPVTQSVPFNYQPMSAPAPIDVPVTPAPVAPAPAPIQSGESVTPPADWLNPKIYTGTNVS</sequence>
<protein>
    <submittedName>
        <fullName evidence="1">Uncharacterized protein</fullName>
    </submittedName>
</protein>
<organism evidence="1 2">
    <name type="scientific">Candidatus Woesebacteria bacterium RIFOXYA1_FULL_43_9</name>
    <dbReference type="NCBI Taxonomy" id="1802534"/>
    <lineage>
        <taxon>Bacteria</taxon>
        <taxon>Candidatus Woeseibacteriota</taxon>
    </lineage>
</organism>
<proteinExistence type="predicted"/>
<evidence type="ECO:0000313" key="1">
    <source>
        <dbReference type="EMBL" id="OGM77106.1"/>
    </source>
</evidence>
<comment type="caution">
    <text evidence="1">The sequence shown here is derived from an EMBL/GenBank/DDBJ whole genome shotgun (WGS) entry which is preliminary data.</text>
</comment>
<dbReference type="EMBL" id="MGHU01000033">
    <property type="protein sequence ID" value="OGM77106.1"/>
    <property type="molecule type" value="Genomic_DNA"/>
</dbReference>
<dbReference type="InterPro" id="IPR038763">
    <property type="entry name" value="DHH_sf"/>
</dbReference>
<evidence type="ECO:0000313" key="2">
    <source>
        <dbReference type="Proteomes" id="UP000179241"/>
    </source>
</evidence>
<accession>A0A1F8CM05</accession>
<name>A0A1F8CM05_9BACT</name>
<dbReference type="SUPFAM" id="SSF64182">
    <property type="entry name" value="DHH phosphoesterases"/>
    <property type="match status" value="1"/>
</dbReference>
<gene>
    <name evidence="1" type="ORF">A2188_00755</name>
</gene>
<reference evidence="1 2" key="1">
    <citation type="journal article" date="2016" name="Nat. Commun.">
        <title>Thousands of microbial genomes shed light on interconnected biogeochemical processes in an aquifer system.</title>
        <authorList>
            <person name="Anantharaman K."/>
            <person name="Brown C.T."/>
            <person name="Hug L.A."/>
            <person name="Sharon I."/>
            <person name="Castelle C.J."/>
            <person name="Probst A.J."/>
            <person name="Thomas B.C."/>
            <person name="Singh A."/>
            <person name="Wilkins M.J."/>
            <person name="Karaoz U."/>
            <person name="Brodie E.L."/>
            <person name="Williams K.H."/>
            <person name="Hubbard S.S."/>
            <person name="Banfield J.F."/>
        </authorList>
    </citation>
    <scope>NUCLEOTIDE SEQUENCE [LARGE SCALE GENOMIC DNA]</scope>
</reference>